<dbReference type="InParanoid" id="A0A194RA90"/>
<accession>A0A194RA90</accession>
<dbReference type="Pfam" id="PF16012">
    <property type="entry name" value="DUF4780"/>
    <property type="match status" value="1"/>
</dbReference>
<protein>
    <recommendedName>
        <fullName evidence="2">DUF4780 domain-containing protein</fullName>
    </recommendedName>
</protein>
<gene>
    <name evidence="3" type="ORF">RR48_06940</name>
</gene>
<feature type="domain" description="DUF4780" evidence="2">
    <location>
        <begin position="18"/>
        <end position="148"/>
    </location>
</feature>
<dbReference type="Proteomes" id="UP000053240">
    <property type="component" value="Unassembled WGS sequence"/>
</dbReference>
<dbReference type="AlphaFoldDB" id="A0A194RA90"/>
<reference evidence="3 4" key="1">
    <citation type="journal article" date="2015" name="Nat. Commun.">
        <title>Outbred genome sequencing and CRISPR/Cas9 gene editing in butterflies.</title>
        <authorList>
            <person name="Li X."/>
            <person name="Fan D."/>
            <person name="Zhang W."/>
            <person name="Liu G."/>
            <person name="Zhang L."/>
            <person name="Zhao L."/>
            <person name="Fang X."/>
            <person name="Chen L."/>
            <person name="Dong Y."/>
            <person name="Chen Y."/>
            <person name="Ding Y."/>
            <person name="Zhao R."/>
            <person name="Feng M."/>
            <person name="Zhu Y."/>
            <person name="Feng Y."/>
            <person name="Jiang X."/>
            <person name="Zhu D."/>
            <person name="Xiang H."/>
            <person name="Feng X."/>
            <person name="Li S."/>
            <person name="Wang J."/>
            <person name="Zhang G."/>
            <person name="Kronforst M.R."/>
            <person name="Wang W."/>
        </authorList>
    </citation>
    <scope>NUCLEOTIDE SEQUENCE [LARGE SCALE GENOMIC DNA]</scope>
    <source>
        <strain evidence="3">Ya'a_city_454_Pm</strain>
        <tissue evidence="3">Whole body</tissue>
    </source>
</reference>
<evidence type="ECO:0000259" key="2">
    <source>
        <dbReference type="Pfam" id="PF16012"/>
    </source>
</evidence>
<organism evidence="3 4">
    <name type="scientific">Papilio machaon</name>
    <name type="common">Old World swallowtail butterfly</name>
    <dbReference type="NCBI Taxonomy" id="76193"/>
    <lineage>
        <taxon>Eukaryota</taxon>
        <taxon>Metazoa</taxon>
        <taxon>Ecdysozoa</taxon>
        <taxon>Arthropoda</taxon>
        <taxon>Hexapoda</taxon>
        <taxon>Insecta</taxon>
        <taxon>Pterygota</taxon>
        <taxon>Neoptera</taxon>
        <taxon>Endopterygota</taxon>
        <taxon>Lepidoptera</taxon>
        <taxon>Glossata</taxon>
        <taxon>Ditrysia</taxon>
        <taxon>Papilionoidea</taxon>
        <taxon>Papilionidae</taxon>
        <taxon>Papilioninae</taxon>
        <taxon>Papilio</taxon>
    </lineage>
</organism>
<proteinExistence type="predicted"/>
<dbReference type="InterPro" id="IPR031961">
    <property type="entry name" value="DUF4780"/>
</dbReference>
<evidence type="ECO:0000313" key="4">
    <source>
        <dbReference type="Proteomes" id="UP000053240"/>
    </source>
</evidence>
<evidence type="ECO:0000313" key="3">
    <source>
        <dbReference type="EMBL" id="KPJ14190.1"/>
    </source>
</evidence>
<feature type="region of interest" description="Disordered" evidence="1">
    <location>
        <begin position="162"/>
        <end position="209"/>
    </location>
</feature>
<feature type="compositionally biased region" description="Polar residues" evidence="1">
    <location>
        <begin position="175"/>
        <end position="187"/>
    </location>
</feature>
<dbReference type="EMBL" id="KQ460500">
    <property type="protein sequence ID" value="KPJ14190.1"/>
    <property type="molecule type" value="Genomic_DNA"/>
</dbReference>
<keyword evidence="4" id="KW-1185">Reference proteome</keyword>
<sequence>MINFAWQPEGAGEEPDMPVFVGKPTFVEGAIRIWCEDHYTVTWLKKAIENPKLNQGKTLSVVRQTDLPRRIRCGIFIPNGEAKWKKSLDIGRMLYRQNRWISIKDWLLLEAEQQQEGWFVKLTIPDNHIPTSLARGRRLGCCLGSVYVKLLGKGGRYYDTLQHNTQQPSGKPAQNLPTATDVKTSGTKKGPVEPTPGPSGLQTGSAPSVEESTDSLSAKFVYCIILHQSTLERELINTLLL</sequence>
<name>A0A194RA90_PAPMA</name>
<evidence type="ECO:0000256" key="1">
    <source>
        <dbReference type="SAM" id="MobiDB-lite"/>
    </source>
</evidence>